<evidence type="ECO:0000313" key="5">
    <source>
        <dbReference type="Proteomes" id="UP000007635"/>
    </source>
</evidence>
<name>G3PTP4_GASAC</name>
<dbReference type="InterPro" id="IPR003593">
    <property type="entry name" value="AAA+_ATPase"/>
</dbReference>
<evidence type="ECO:0000313" key="4">
    <source>
        <dbReference type="Ensembl" id="ENSGACP00000020980.2"/>
    </source>
</evidence>
<dbReference type="Ensembl" id="ENSGACT00000021020.2">
    <property type="protein sequence ID" value="ENSGACP00000020980.2"/>
    <property type="gene ID" value="ENSGACG00000015894.2"/>
</dbReference>
<dbReference type="GeneTree" id="ENSGT00950000182888"/>
<comment type="similarity">
    <text evidence="1">Belongs to the ClpA/ClpB family. Torsin subfamily.</text>
</comment>
<dbReference type="PANTHER" id="PTHR10760">
    <property type="entry name" value="TORSIN"/>
    <property type="match status" value="1"/>
</dbReference>
<dbReference type="InterPro" id="IPR027417">
    <property type="entry name" value="P-loop_NTPase"/>
</dbReference>
<dbReference type="GO" id="GO:0005788">
    <property type="term" value="C:endoplasmic reticulum lumen"/>
    <property type="evidence" value="ECO:0007669"/>
    <property type="project" value="TreeGrafter"/>
</dbReference>
<feature type="chain" id="PRO_5043522942" description="AAA+ ATPase domain-containing protein" evidence="2">
    <location>
        <begin position="23"/>
        <end position="521"/>
    </location>
</feature>
<evidence type="ECO:0000259" key="3">
    <source>
        <dbReference type="SMART" id="SM00382"/>
    </source>
</evidence>
<keyword evidence="5" id="KW-1185">Reference proteome</keyword>
<dbReference type="GO" id="GO:0019894">
    <property type="term" value="F:kinesin binding"/>
    <property type="evidence" value="ECO:0007669"/>
    <property type="project" value="TreeGrafter"/>
</dbReference>
<feature type="domain" description="AAA+ ATPase" evidence="3">
    <location>
        <begin position="285"/>
        <end position="426"/>
    </location>
</feature>
<dbReference type="GO" id="GO:0005635">
    <property type="term" value="C:nuclear envelope"/>
    <property type="evidence" value="ECO:0007669"/>
    <property type="project" value="TreeGrafter"/>
</dbReference>
<dbReference type="Gene3D" id="3.40.50.300">
    <property type="entry name" value="P-loop containing nucleotide triphosphate hydrolases"/>
    <property type="match status" value="2"/>
</dbReference>
<accession>G3PTP4</accession>
<sequence length="521" mass="58763">MNAARLHLLLHVFLSAGVLVHAFEPFTTTLVLGVGAALGRTIYNYLHESCDAKWIVFNATGLQLDLQTKLFGQHIASRIILKAVTGFMSNDNPKKPLVLSLHGWTGTGKNFVSQLIADNIYKEGMDSSFVHVFTSELHFPHSSHLNTYKSQLQQWIKGNVTNCGRSMFIFDEMDKMQPGLIDSIKPYLDYYEKLDGVSYRKAIFIFLSNAGGEGIIQAALDFWTAGRDREELELKDLETVLSVSVFNNKKSLQLDLQTKLFGQHIASRIILKSVTGFMSNDNPKKPLVLSLHGPTGTGKSFVSQLIADNIYKEGMDSSFVHVFTSELHFPHSSHLDTYKSQLQQWIKGNVTNCGRSMFIFDEMDNMQPGLIDSIKPYLDYHENLDGVSYRKAIFIFLSNAGREGIIQTALDFRKAGRDREELELKDLETVLSVSVFNNKNSGLWHTSLIDKNLVDFFVPFLPLEYRHVVQCVMAEMKARRVPPAHNVADQMAKDVVYFPKAERVFSSTGCKTISSKLAYYT</sequence>
<dbReference type="GO" id="GO:0071763">
    <property type="term" value="P:nuclear membrane organization"/>
    <property type="evidence" value="ECO:0007669"/>
    <property type="project" value="TreeGrafter"/>
</dbReference>
<feature type="domain" description="AAA+ ATPase" evidence="3">
    <location>
        <begin position="95"/>
        <end position="236"/>
    </location>
</feature>
<reference evidence="4 5" key="1">
    <citation type="journal article" date="2021" name="G3 (Bethesda)">
        <title>Improved contiguity of the threespine stickleback genome using long-read sequencing.</title>
        <authorList>
            <person name="Nath S."/>
            <person name="Shaw D.E."/>
            <person name="White M.A."/>
        </authorList>
    </citation>
    <scope>NUCLEOTIDE SEQUENCE [LARGE SCALE GENOMIC DNA]</scope>
    <source>
        <strain evidence="4 5">Lake Benthic</strain>
    </source>
</reference>
<reference evidence="4" key="2">
    <citation type="submission" date="2025-08" db="UniProtKB">
        <authorList>
            <consortium name="Ensembl"/>
        </authorList>
    </citation>
    <scope>IDENTIFICATION</scope>
</reference>
<dbReference type="Pfam" id="PF06309">
    <property type="entry name" value="Torsin"/>
    <property type="match status" value="2"/>
</dbReference>
<dbReference type="FunFam" id="3.40.50.300:FF:001719">
    <property type="entry name" value="Torsin"/>
    <property type="match status" value="2"/>
</dbReference>
<proteinExistence type="inferred from homology"/>
<dbReference type="Pfam" id="PF21376">
    <property type="entry name" value="TOR1A_C"/>
    <property type="match status" value="1"/>
</dbReference>
<dbReference type="PANTHER" id="PTHR10760:SF14">
    <property type="entry name" value="TORSIN-1B"/>
    <property type="match status" value="1"/>
</dbReference>
<evidence type="ECO:0000256" key="1">
    <source>
        <dbReference type="ARBA" id="ARBA00006235"/>
    </source>
</evidence>
<dbReference type="InterPro" id="IPR049337">
    <property type="entry name" value="TOR1A_C"/>
</dbReference>
<organism evidence="4 5">
    <name type="scientific">Gasterosteus aculeatus aculeatus</name>
    <name type="common">three-spined stickleback</name>
    <dbReference type="NCBI Taxonomy" id="481459"/>
    <lineage>
        <taxon>Eukaryota</taxon>
        <taxon>Metazoa</taxon>
        <taxon>Chordata</taxon>
        <taxon>Craniata</taxon>
        <taxon>Vertebrata</taxon>
        <taxon>Euteleostomi</taxon>
        <taxon>Actinopterygii</taxon>
        <taxon>Neopterygii</taxon>
        <taxon>Teleostei</taxon>
        <taxon>Neoteleostei</taxon>
        <taxon>Acanthomorphata</taxon>
        <taxon>Eupercaria</taxon>
        <taxon>Perciformes</taxon>
        <taxon>Cottioidei</taxon>
        <taxon>Gasterosteales</taxon>
        <taxon>Gasterosteidae</taxon>
        <taxon>Gasterosteus</taxon>
    </lineage>
</organism>
<evidence type="ECO:0000256" key="2">
    <source>
        <dbReference type="SAM" id="SignalP"/>
    </source>
</evidence>
<dbReference type="InterPro" id="IPR010448">
    <property type="entry name" value="Torsin"/>
</dbReference>
<dbReference type="GO" id="GO:0034504">
    <property type="term" value="P:protein localization to nucleus"/>
    <property type="evidence" value="ECO:0007669"/>
    <property type="project" value="TreeGrafter"/>
</dbReference>
<dbReference type="AlphaFoldDB" id="G3PTP4"/>
<dbReference type="Proteomes" id="UP000007635">
    <property type="component" value="Chromosome XIV"/>
</dbReference>
<dbReference type="SUPFAM" id="SSF52540">
    <property type="entry name" value="P-loop containing nucleoside triphosphate hydrolases"/>
    <property type="match status" value="2"/>
</dbReference>
<reference evidence="4" key="3">
    <citation type="submission" date="2025-09" db="UniProtKB">
        <authorList>
            <consortium name="Ensembl"/>
        </authorList>
    </citation>
    <scope>IDENTIFICATION</scope>
</reference>
<dbReference type="Bgee" id="ENSGACG00000015894">
    <property type="expression patterns" value="Expressed in testis and 13 other cell types or tissues"/>
</dbReference>
<feature type="signal peptide" evidence="2">
    <location>
        <begin position="1"/>
        <end position="22"/>
    </location>
</feature>
<dbReference type="GO" id="GO:0005524">
    <property type="term" value="F:ATP binding"/>
    <property type="evidence" value="ECO:0007669"/>
    <property type="project" value="InterPro"/>
</dbReference>
<dbReference type="GO" id="GO:0016887">
    <property type="term" value="F:ATP hydrolysis activity"/>
    <property type="evidence" value="ECO:0007669"/>
    <property type="project" value="InterPro"/>
</dbReference>
<dbReference type="SMART" id="SM00382">
    <property type="entry name" value="AAA"/>
    <property type="match status" value="2"/>
</dbReference>
<protein>
    <recommendedName>
        <fullName evidence="3">AAA+ ATPase domain-containing protein</fullName>
    </recommendedName>
</protein>
<keyword evidence="2" id="KW-0732">Signal</keyword>